<accession>A0A8A4TJ25</accession>
<dbReference type="GO" id="GO:0030976">
    <property type="term" value="F:thiamine pyrophosphate binding"/>
    <property type="evidence" value="ECO:0007669"/>
    <property type="project" value="InterPro"/>
</dbReference>
<dbReference type="EMBL" id="CP071793">
    <property type="protein sequence ID" value="QTD49487.1"/>
    <property type="molecule type" value="Genomic_DNA"/>
</dbReference>
<dbReference type="AlphaFoldDB" id="A0A8A4TJ25"/>
<dbReference type="RefSeq" id="WP_237379119.1">
    <property type="nucleotide sequence ID" value="NZ_CP071793.1"/>
</dbReference>
<dbReference type="InterPro" id="IPR051818">
    <property type="entry name" value="TPP_dependent_decarboxylase"/>
</dbReference>
<sequence>MNRREAIESILDRHPKAAFVFCNGLNSRETAHRFKAPNHLYLLHAMGEALAVGVGLKLAQPDREVVVVDGDGNALMGASASVFLPMAGLHHYILVNRGYETTGGQPIDRLPDFPYSQCIEIEVGKIASPNPPPPREIMRGFREWCDPGT</sequence>
<evidence type="ECO:0000313" key="4">
    <source>
        <dbReference type="EMBL" id="QTD49487.1"/>
    </source>
</evidence>
<dbReference type="InterPro" id="IPR029061">
    <property type="entry name" value="THDP-binding"/>
</dbReference>
<dbReference type="GO" id="GO:0044281">
    <property type="term" value="P:small molecule metabolic process"/>
    <property type="evidence" value="ECO:0007669"/>
    <property type="project" value="UniProtKB-ARBA"/>
</dbReference>
<dbReference type="Proteomes" id="UP000663929">
    <property type="component" value="Chromosome"/>
</dbReference>
<evidence type="ECO:0000313" key="5">
    <source>
        <dbReference type="Proteomes" id="UP000663929"/>
    </source>
</evidence>
<proteinExistence type="predicted"/>
<gene>
    <name evidence="4" type="ORF">J3U87_28205</name>
</gene>
<dbReference type="Pfam" id="PF02775">
    <property type="entry name" value="TPP_enzyme_C"/>
    <property type="match status" value="1"/>
</dbReference>
<dbReference type="GO" id="GO:0016831">
    <property type="term" value="F:carboxy-lyase activity"/>
    <property type="evidence" value="ECO:0007669"/>
    <property type="project" value="UniProtKB-KW"/>
</dbReference>
<keyword evidence="2" id="KW-0456">Lyase</keyword>
<dbReference type="InterPro" id="IPR011766">
    <property type="entry name" value="TPP_enzyme_TPP-bd"/>
</dbReference>
<dbReference type="PANTHER" id="PTHR42818:SF1">
    <property type="entry name" value="SULFOPYRUVATE DECARBOXYLASE"/>
    <property type="match status" value="1"/>
</dbReference>
<dbReference type="Gene3D" id="3.40.50.970">
    <property type="match status" value="1"/>
</dbReference>
<name>A0A8A4TJ25_SULCO</name>
<reference evidence="4" key="1">
    <citation type="submission" date="2021-03" db="EMBL/GenBank/DDBJ databases">
        <title>Acanthopleuribacteraceae sp. M133.</title>
        <authorList>
            <person name="Wang G."/>
        </authorList>
    </citation>
    <scope>NUCLEOTIDE SEQUENCE</scope>
    <source>
        <strain evidence="4">M133</strain>
    </source>
</reference>
<evidence type="ECO:0000256" key="2">
    <source>
        <dbReference type="ARBA" id="ARBA00023239"/>
    </source>
</evidence>
<keyword evidence="5" id="KW-1185">Reference proteome</keyword>
<keyword evidence="1" id="KW-0210">Decarboxylase</keyword>
<feature type="domain" description="Thiamine pyrophosphate enzyme TPP-binding" evidence="3">
    <location>
        <begin position="33"/>
        <end position="106"/>
    </location>
</feature>
<protein>
    <recommendedName>
        <fullName evidence="3">Thiamine pyrophosphate enzyme TPP-binding domain-containing protein</fullName>
    </recommendedName>
</protein>
<dbReference type="KEGG" id="scor:J3U87_28205"/>
<evidence type="ECO:0000259" key="3">
    <source>
        <dbReference type="Pfam" id="PF02775"/>
    </source>
</evidence>
<dbReference type="PANTHER" id="PTHR42818">
    <property type="entry name" value="SULFOPYRUVATE DECARBOXYLASE SUBUNIT ALPHA"/>
    <property type="match status" value="1"/>
</dbReference>
<dbReference type="SUPFAM" id="SSF52518">
    <property type="entry name" value="Thiamin diphosphate-binding fold (THDP-binding)"/>
    <property type="match status" value="1"/>
</dbReference>
<evidence type="ECO:0000256" key="1">
    <source>
        <dbReference type="ARBA" id="ARBA00022793"/>
    </source>
</evidence>
<organism evidence="4 5">
    <name type="scientific">Sulfidibacter corallicola</name>
    <dbReference type="NCBI Taxonomy" id="2818388"/>
    <lineage>
        <taxon>Bacteria</taxon>
        <taxon>Pseudomonadati</taxon>
        <taxon>Acidobacteriota</taxon>
        <taxon>Holophagae</taxon>
        <taxon>Acanthopleuribacterales</taxon>
        <taxon>Acanthopleuribacteraceae</taxon>
        <taxon>Sulfidibacter</taxon>
    </lineage>
</organism>